<name>A0A161K8A6_9ZZZZ</name>
<dbReference type="AlphaFoldDB" id="A0A161K8A6"/>
<protein>
    <submittedName>
        <fullName evidence="2">Uncharacterized protein</fullName>
    </submittedName>
</protein>
<dbReference type="EMBL" id="FAXC01000465">
    <property type="protein sequence ID" value="CUV10691.1"/>
    <property type="molecule type" value="Genomic_DNA"/>
</dbReference>
<reference evidence="2" key="1">
    <citation type="submission" date="2015-10" db="EMBL/GenBank/DDBJ databases">
        <authorList>
            <person name="Gilbert D.G."/>
        </authorList>
    </citation>
    <scope>NUCLEOTIDE SEQUENCE</scope>
</reference>
<organism evidence="2">
    <name type="scientific">hydrothermal vent metagenome</name>
    <dbReference type="NCBI Taxonomy" id="652676"/>
    <lineage>
        <taxon>unclassified sequences</taxon>
        <taxon>metagenomes</taxon>
        <taxon>ecological metagenomes</taxon>
    </lineage>
</organism>
<keyword evidence="1" id="KW-0472">Membrane</keyword>
<evidence type="ECO:0000256" key="1">
    <source>
        <dbReference type="SAM" id="Phobius"/>
    </source>
</evidence>
<accession>A0A161K8A6</accession>
<keyword evidence="1" id="KW-1133">Transmembrane helix</keyword>
<gene>
    <name evidence="2" type="ORF">MGWOODY_Mmi1519</name>
</gene>
<sequence length="107" mass="11792">MKVEYKSMFLGVALGVVGVFTILFLLGDVKTEFSVKTGEELSNIDKGINVKIDKTIENGKEVTNVTVVGSGSVTKEELDKELEKLFKEHGINKKDSNINIDMKINSL</sequence>
<evidence type="ECO:0000313" key="2">
    <source>
        <dbReference type="EMBL" id="CUV10691.1"/>
    </source>
</evidence>
<proteinExistence type="predicted"/>
<keyword evidence="1" id="KW-0812">Transmembrane</keyword>
<feature type="transmembrane region" description="Helical" evidence="1">
    <location>
        <begin position="7"/>
        <end position="27"/>
    </location>
</feature>